<reference evidence="1" key="1">
    <citation type="journal article" date="2014" name="Int. J. Syst. Evol. Microbiol.">
        <title>Complete genome sequence of Corynebacterium casei LMG S-19264T (=DSM 44701T), isolated from a smear-ripened cheese.</title>
        <authorList>
            <consortium name="US DOE Joint Genome Institute (JGI-PGF)"/>
            <person name="Walter F."/>
            <person name="Albersmeier A."/>
            <person name="Kalinowski J."/>
            <person name="Ruckert C."/>
        </authorList>
    </citation>
    <scope>NUCLEOTIDE SEQUENCE</scope>
    <source>
        <strain evidence="1">CGMCC 1.15880</strain>
    </source>
</reference>
<dbReference type="AlphaFoldDB" id="A0A916QZI5"/>
<evidence type="ECO:0008006" key="3">
    <source>
        <dbReference type="Google" id="ProtNLM"/>
    </source>
</evidence>
<dbReference type="Proteomes" id="UP000628017">
    <property type="component" value="Unassembled WGS sequence"/>
</dbReference>
<accession>A0A916QZI5</accession>
<dbReference type="PRINTS" id="PR00313">
    <property type="entry name" value="CABNDNGRPT"/>
</dbReference>
<dbReference type="EMBL" id="BMKA01000002">
    <property type="protein sequence ID" value="GGA16557.1"/>
    <property type="molecule type" value="Genomic_DNA"/>
</dbReference>
<proteinExistence type="predicted"/>
<comment type="caution">
    <text evidence="1">The sequence shown here is derived from an EMBL/GenBank/DDBJ whole genome shotgun (WGS) entry which is preliminary data.</text>
</comment>
<evidence type="ECO:0000313" key="1">
    <source>
        <dbReference type="EMBL" id="GGA16557.1"/>
    </source>
</evidence>
<dbReference type="InterPro" id="IPR011049">
    <property type="entry name" value="Serralysin-like_metalloprot_C"/>
</dbReference>
<dbReference type="RefSeq" id="WP_188673186.1">
    <property type="nucleotide sequence ID" value="NZ_BMKA01000002.1"/>
</dbReference>
<dbReference type="Gene3D" id="2.150.10.10">
    <property type="entry name" value="Serralysin-like metalloprotease, C-terminal"/>
    <property type="match status" value="1"/>
</dbReference>
<organism evidence="1 2">
    <name type="scientific">Neptunicoccus cionae</name>
    <dbReference type="NCBI Taxonomy" id="2035344"/>
    <lineage>
        <taxon>Bacteria</taxon>
        <taxon>Pseudomonadati</taxon>
        <taxon>Pseudomonadota</taxon>
        <taxon>Alphaproteobacteria</taxon>
        <taxon>Rhodobacterales</taxon>
        <taxon>Paracoccaceae</taxon>
        <taxon>Neptunicoccus</taxon>
    </lineage>
</organism>
<dbReference type="SUPFAM" id="SSF51120">
    <property type="entry name" value="beta-Roll"/>
    <property type="match status" value="1"/>
</dbReference>
<sequence length="449" mass="48750">MAVGDYGYHYLNGKEIASDPDQLQIVLPNSRENDLGITSYIYSYKERPILEVIGGDKSDQFTGDTADIKGGRGGDIFLSAGTGFDETYSRANILKGQGGADIFYDTYGSTDYYGGTQGDFFTNARLLTNADEGDADRAFMGRGADQAEITFGDTSGPDGQHWEDRSLHLDGGKGQDRLFLNTDQVGLQLTSDKVLDFREVNSGTMTIANSSFTDFESFTLNIGARSVTKMHGARLDDSLIWLDTGKNRDQDLTIYGHNGDDFIVGSYENEDDFIFGGRGDDIITGAGGQGRGWTDHLFGGAGNDMIFSSGIGVLGAGSIEATGGRGADLFVVSHGQALEYFTRIKDFKQGTDTIGLDFTGSYVLNSDDPRALVESLSDTNVVVEKDDAEALRFTVEHVTAYDTVETDEFSYLHNSGVLRFYNGSGWEKVAVIEGAPDLSLEDFAFFDWG</sequence>
<reference evidence="1" key="2">
    <citation type="submission" date="2020-09" db="EMBL/GenBank/DDBJ databases">
        <authorList>
            <person name="Sun Q."/>
            <person name="Zhou Y."/>
        </authorList>
    </citation>
    <scope>NUCLEOTIDE SEQUENCE</scope>
    <source>
        <strain evidence="1">CGMCC 1.15880</strain>
    </source>
</reference>
<keyword evidence="2" id="KW-1185">Reference proteome</keyword>
<evidence type="ECO:0000313" key="2">
    <source>
        <dbReference type="Proteomes" id="UP000628017"/>
    </source>
</evidence>
<name>A0A916QZI5_9RHOB</name>
<protein>
    <recommendedName>
        <fullName evidence="3">Calcium-binding protein</fullName>
    </recommendedName>
</protein>
<gene>
    <name evidence="1" type="ORF">GCM10011498_16310</name>
</gene>